<feature type="domain" description="3-octaprenyl-4-hydroxybenzoate carboxy-lyase-like C-terminal" evidence="4">
    <location>
        <begin position="311"/>
        <end position="429"/>
    </location>
</feature>
<organism evidence="5 6">
    <name type="scientific">Formimonas warabiya</name>
    <dbReference type="NCBI Taxonomy" id="1761012"/>
    <lineage>
        <taxon>Bacteria</taxon>
        <taxon>Bacillati</taxon>
        <taxon>Bacillota</taxon>
        <taxon>Clostridia</taxon>
        <taxon>Eubacteriales</taxon>
        <taxon>Peptococcaceae</taxon>
        <taxon>Candidatus Formimonas</taxon>
    </lineage>
</organism>
<evidence type="ECO:0000313" key="6">
    <source>
        <dbReference type="Proteomes" id="UP000323521"/>
    </source>
</evidence>
<comment type="similarity">
    <text evidence="1">Belongs to the UbiD family.</text>
</comment>
<keyword evidence="6" id="KW-1185">Reference proteome</keyword>
<dbReference type="InterPro" id="IPR049381">
    <property type="entry name" value="UbiD-like_C"/>
</dbReference>
<feature type="domain" description="3-octaprenyl-4-hydroxybenzoate carboxy-lyase-like Rift-related" evidence="2">
    <location>
        <begin position="103"/>
        <end position="299"/>
    </location>
</feature>
<dbReference type="InterPro" id="IPR049383">
    <property type="entry name" value="UbiD-like_N"/>
</dbReference>
<protein>
    <submittedName>
        <fullName evidence="5">UbiD family decarboxylase</fullName>
    </submittedName>
</protein>
<gene>
    <name evidence="5" type="ORF">DCMF_20890</name>
</gene>
<feature type="domain" description="3-octaprenyl-4-hydroxybenzoate carboxy-lyase-like N-terminal" evidence="3">
    <location>
        <begin position="21"/>
        <end position="91"/>
    </location>
</feature>
<evidence type="ECO:0000259" key="2">
    <source>
        <dbReference type="Pfam" id="PF01977"/>
    </source>
</evidence>
<evidence type="ECO:0000259" key="4">
    <source>
        <dbReference type="Pfam" id="PF20696"/>
    </source>
</evidence>
<dbReference type="SUPFAM" id="SSF143968">
    <property type="entry name" value="UbiD C-terminal domain-like"/>
    <property type="match status" value="1"/>
</dbReference>
<dbReference type="AlphaFoldDB" id="A0A3G1KWT0"/>
<dbReference type="InterPro" id="IPR048304">
    <property type="entry name" value="UbiD_Rift_dom"/>
</dbReference>
<dbReference type="EMBL" id="CP017634">
    <property type="protein sequence ID" value="ATW26891.1"/>
    <property type="molecule type" value="Genomic_DNA"/>
</dbReference>
<dbReference type="Pfam" id="PF20695">
    <property type="entry name" value="UbiD_N"/>
    <property type="match status" value="1"/>
</dbReference>
<dbReference type="Pfam" id="PF01977">
    <property type="entry name" value="UbiD"/>
    <property type="match status" value="1"/>
</dbReference>
<dbReference type="Pfam" id="PF20696">
    <property type="entry name" value="UbiD_C"/>
    <property type="match status" value="1"/>
</dbReference>
<dbReference type="SUPFAM" id="SSF50475">
    <property type="entry name" value="FMN-binding split barrel"/>
    <property type="match status" value="1"/>
</dbReference>
<evidence type="ECO:0000313" key="5">
    <source>
        <dbReference type="EMBL" id="ATW26891.1"/>
    </source>
</evidence>
<dbReference type="Gene3D" id="3.40.1670.10">
    <property type="entry name" value="UbiD C-terminal domain-like"/>
    <property type="match status" value="1"/>
</dbReference>
<reference evidence="5 6" key="1">
    <citation type="submission" date="2016-10" db="EMBL/GenBank/DDBJ databases">
        <title>Complete Genome Sequence of Peptococcaceae strain DCMF.</title>
        <authorList>
            <person name="Edwards R.J."/>
            <person name="Holland S.I."/>
            <person name="Deshpande N.P."/>
            <person name="Wong Y.K."/>
            <person name="Ertan H."/>
            <person name="Manefield M."/>
            <person name="Russell T.L."/>
            <person name="Lee M.J."/>
        </authorList>
    </citation>
    <scope>NUCLEOTIDE SEQUENCE [LARGE SCALE GENOMIC DNA]</scope>
    <source>
        <strain evidence="5 6">DCMF</strain>
    </source>
</reference>
<dbReference type="KEGG" id="fwa:DCMF_20890"/>
<evidence type="ECO:0000256" key="1">
    <source>
        <dbReference type="ARBA" id="ARBA00010021"/>
    </source>
</evidence>
<evidence type="ECO:0000259" key="3">
    <source>
        <dbReference type="Pfam" id="PF20695"/>
    </source>
</evidence>
<name>A0A3G1KWT0_FORW1</name>
<dbReference type="GO" id="GO:0016831">
    <property type="term" value="F:carboxy-lyase activity"/>
    <property type="evidence" value="ECO:0007669"/>
    <property type="project" value="InterPro"/>
</dbReference>
<dbReference type="PANTHER" id="PTHR30108:SF21">
    <property type="entry name" value="4-HYDROXYBENZOATE DECARBOXYLASE"/>
    <property type="match status" value="1"/>
</dbReference>
<dbReference type="InterPro" id="IPR002830">
    <property type="entry name" value="UbiD"/>
</dbReference>
<sequence length="459" mass="50890">MTVKQDWREFLADFEESHPHDVLHIEQELKPQYEPTALIMELDRQKSYPVVYFHKIAGSEFPVIANTIATRERLALGIAVPEGQLPTAFSEKIKKAIAPEVGENPPFKENILAGEELDLTKLPILTHFPIDAGPYVTAGLVTAKDPESGADTCGYHRMQFKSKNKLSVSLHSRQRLWEYHRRAARTGKNLEAAVVLGVHPAISLGSMALVPYDQGKFARMGGLFGAPMQIARCSTIDVEVPYWAEIVIEGEILADTHEPEGPFAEFTNYACYRSTENVFIPRAIHYRPNARYQCITPGMCAEHNVIVAVQREGDVIRALKETLPNIKDVHAPLSACGLFHCYISLKKIAEGQPMQAILSAFAVDHNLKMVVVVDEDVDVFNEAQVLWAIATRVQADRDVMIVPQHQGMGCTLDPSSDGLSRTAKMGIDATKPLSGYAKSIAPDPAATVRMRELLKNLTR</sequence>
<dbReference type="PANTHER" id="PTHR30108">
    <property type="entry name" value="3-OCTAPRENYL-4-HYDROXYBENZOATE CARBOXY-LYASE-RELATED"/>
    <property type="match status" value="1"/>
</dbReference>
<dbReference type="GO" id="GO:0005737">
    <property type="term" value="C:cytoplasm"/>
    <property type="evidence" value="ECO:0007669"/>
    <property type="project" value="TreeGrafter"/>
</dbReference>
<dbReference type="Proteomes" id="UP000323521">
    <property type="component" value="Chromosome"/>
</dbReference>
<accession>A0A3G1KWT0</accession>
<proteinExistence type="inferred from homology"/>
<dbReference type="NCBIfam" id="TIGR00148">
    <property type="entry name" value="UbiD family decarboxylase"/>
    <property type="match status" value="1"/>
</dbReference>